<dbReference type="PANTHER" id="PTHR33495:SF2">
    <property type="entry name" value="ANTI-SIGMA FACTOR ANTAGONIST TM_1081-RELATED"/>
    <property type="match status" value="1"/>
</dbReference>
<evidence type="ECO:0000256" key="2">
    <source>
        <dbReference type="RuleBase" id="RU003749"/>
    </source>
</evidence>
<dbReference type="AlphaFoldDB" id="A0A239MMM3"/>
<organism evidence="4 5">
    <name type="scientific">Actinacidiphila glaucinigra</name>
    <dbReference type="NCBI Taxonomy" id="235986"/>
    <lineage>
        <taxon>Bacteria</taxon>
        <taxon>Bacillati</taxon>
        <taxon>Actinomycetota</taxon>
        <taxon>Actinomycetes</taxon>
        <taxon>Kitasatosporales</taxon>
        <taxon>Streptomycetaceae</taxon>
        <taxon>Actinacidiphila</taxon>
    </lineage>
</organism>
<dbReference type="EMBL" id="FZOF01000025">
    <property type="protein sequence ID" value="SNT43966.1"/>
    <property type="molecule type" value="Genomic_DNA"/>
</dbReference>
<name>A0A239MMM3_9ACTN</name>
<reference evidence="4 5" key="1">
    <citation type="submission" date="2017-06" db="EMBL/GenBank/DDBJ databases">
        <authorList>
            <person name="Kim H.J."/>
            <person name="Triplett B.A."/>
        </authorList>
    </citation>
    <scope>NUCLEOTIDE SEQUENCE [LARGE SCALE GENOMIC DNA]</scope>
    <source>
        <strain evidence="4 5">CGMCC 4.1858</strain>
    </source>
</reference>
<dbReference type="InterPro" id="IPR002645">
    <property type="entry name" value="STAS_dom"/>
</dbReference>
<evidence type="ECO:0000259" key="3">
    <source>
        <dbReference type="PROSITE" id="PS50801"/>
    </source>
</evidence>
<dbReference type="OrthoDB" id="4284170at2"/>
<evidence type="ECO:0000256" key="1">
    <source>
        <dbReference type="ARBA" id="ARBA00009013"/>
    </source>
</evidence>
<comment type="similarity">
    <text evidence="1 2">Belongs to the anti-sigma-factor antagonist family.</text>
</comment>
<evidence type="ECO:0000313" key="5">
    <source>
        <dbReference type="Proteomes" id="UP000198280"/>
    </source>
</evidence>
<dbReference type="RefSeq" id="WP_089227822.1">
    <property type="nucleotide sequence ID" value="NZ_FZOF01000025.1"/>
</dbReference>
<gene>
    <name evidence="4" type="ORF">SAMN05216252_125134</name>
</gene>
<dbReference type="GO" id="GO:0043856">
    <property type="term" value="F:anti-sigma factor antagonist activity"/>
    <property type="evidence" value="ECO:0007669"/>
    <property type="project" value="InterPro"/>
</dbReference>
<sequence>MFDDEHDFGVRQWTVGGTTVVELTGELDLCAGVLAAARLDAVTAGARPDVVVDLRGVSFMDCSGLSVLIRARKRTLDRGGRFGVVGDSPCVLRLLRLTRTIRVFTVHDDLASALGGAGVPDPPTANGAIA</sequence>
<protein>
    <recommendedName>
        <fullName evidence="2">Anti-sigma factor antagonist</fullName>
    </recommendedName>
</protein>
<evidence type="ECO:0000313" key="4">
    <source>
        <dbReference type="EMBL" id="SNT43966.1"/>
    </source>
</evidence>
<dbReference type="NCBIfam" id="TIGR00377">
    <property type="entry name" value="ant_ant_sig"/>
    <property type="match status" value="1"/>
</dbReference>
<dbReference type="Gene3D" id="3.30.750.24">
    <property type="entry name" value="STAS domain"/>
    <property type="match status" value="1"/>
</dbReference>
<dbReference type="PANTHER" id="PTHR33495">
    <property type="entry name" value="ANTI-SIGMA FACTOR ANTAGONIST TM_1081-RELATED-RELATED"/>
    <property type="match status" value="1"/>
</dbReference>
<proteinExistence type="inferred from homology"/>
<accession>A0A239MMM3</accession>
<dbReference type="InterPro" id="IPR036513">
    <property type="entry name" value="STAS_dom_sf"/>
</dbReference>
<feature type="domain" description="STAS" evidence="3">
    <location>
        <begin position="17"/>
        <end position="117"/>
    </location>
</feature>
<dbReference type="CDD" id="cd07043">
    <property type="entry name" value="STAS_anti-anti-sigma_factors"/>
    <property type="match status" value="1"/>
</dbReference>
<dbReference type="InterPro" id="IPR003658">
    <property type="entry name" value="Anti-sigma_ant"/>
</dbReference>
<keyword evidence="5" id="KW-1185">Reference proteome</keyword>
<dbReference type="Proteomes" id="UP000198280">
    <property type="component" value="Unassembled WGS sequence"/>
</dbReference>
<dbReference type="PROSITE" id="PS50801">
    <property type="entry name" value="STAS"/>
    <property type="match status" value="1"/>
</dbReference>
<dbReference type="Pfam" id="PF01740">
    <property type="entry name" value="STAS"/>
    <property type="match status" value="1"/>
</dbReference>
<dbReference type="SUPFAM" id="SSF52091">
    <property type="entry name" value="SpoIIaa-like"/>
    <property type="match status" value="1"/>
</dbReference>